<evidence type="ECO:0000313" key="3">
    <source>
        <dbReference type="Proteomes" id="UP000244161"/>
    </source>
</evidence>
<feature type="transmembrane region" description="Helical" evidence="1">
    <location>
        <begin position="58"/>
        <end position="80"/>
    </location>
</feature>
<comment type="caution">
    <text evidence="2">The sequence shown here is derived from an EMBL/GenBank/DDBJ whole genome shotgun (WGS) entry which is preliminary data.</text>
</comment>
<dbReference type="Proteomes" id="UP000244161">
    <property type="component" value="Unassembled WGS sequence"/>
</dbReference>
<dbReference type="EMBL" id="QAOM01000020">
    <property type="protein sequence ID" value="PTQ81788.1"/>
    <property type="molecule type" value="Genomic_DNA"/>
</dbReference>
<evidence type="ECO:0008006" key="4">
    <source>
        <dbReference type="Google" id="ProtNLM"/>
    </source>
</evidence>
<dbReference type="AlphaFoldDB" id="A0A2T5ID81"/>
<name>A0A2T5ID81_9LACT</name>
<accession>A0A2T5ID81</accession>
<feature type="transmembrane region" description="Helical" evidence="1">
    <location>
        <begin position="92"/>
        <end position="122"/>
    </location>
</feature>
<reference evidence="2 3" key="1">
    <citation type="submission" date="2018-04" db="EMBL/GenBank/DDBJ databases">
        <title>Genomic Encyclopedia of Archaeal and Bacterial Type Strains, Phase II (KMG-II): from individual species to whole genera.</title>
        <authorList>
            <person name="Goeker M."/>
        </authorList>
    </citation>
    <scope>NUCLEOTIDE SEQUENCE [LARGE SCALE GENOMIC DNA]</scope>
    <source>
        <strain evidence="2 3">DSM 18806</strain>
    </source>
</reference>
<dbReference type="RefSeq" id="WP_108033479.1">
    <property type="nucleotide sequence ID" value="NZ_QAOM01000020.1"/>
</dbReference>
<gene>
    <name evidence="2" type="ORF">C8U37_12023</name>
</gene>
<evidence type="ECO:0000313" key="2">
    <source>
        <dbReference type="EMBL" id="PTQ81788.1"/>
    </source>
</evidence>
<dbReference type="OrthoDB" id="2867367at2"/>
<keyword evidence="1" id="KW-0472">Membrane</keyword>
<feature type="transmembrane region" description="Helical" evidence="1">
    <location>
        <begin position="12"/>
        <end position="32"/>
    </location>
</feature>
<keyword evidence="1" id="KW-1133">Transmembrane helix</keyword>
<proteinExistence type="predicted"/>
<organism evidence="2 3">
    <name type="scientific">Trichococcus patagoniensis</name>
    <dbReference type="NCBI Taxonomy" id="382641"/>
    <lineage>
        <taxon>Bacteria</taxon>
        <taxon>Bacillati</taxon>
        <taxon>Bacillota</taxon>
        <taxon>Bacilli</taxon>
        <taxon>Lactobacillales</taxon>
        <taxon>Carnobacteriaceae</taxon>
        <taxon>Trichococcus</taxon>
    </lineage>
</organism>
<evidence type="ECO:0000256" key="1">
    <source>
        <dbReference type="SAM" id="Phobius"/>
    </source>
</evidence>
<protein>
    <recommendedName>
        <fullName evidence="4">DUF4064 domain-containing protein</fullName>
    </recommendedName>
</protein>
<keyword evidence="1" id="KW-0812">Transmembrane</keyword>
<keyword evidence="3" id="KW-1185">Reference proteome</keyword>
<sequence>MKRTLERNLLRGGAIWNLINGMVTILGYATWIKTSGIGALSSGLSSDINFDGSLIDSVYTIAVGYGILQLIIGVFNIIVVRSLRNNQIQKRVIVWLGGLLLFSTITLDVIGIIIYSVLFVIYQSRNKAIRLANQLSV</sequence>